<gene>
    <name evidence="2" type="ORF">H6H00_09720</name>
</gene>
<dbReference type="PANTHER" id="PTHR36440">
    <property type="entry name" value="PUTATIVE (AFU_ORTHOLOGUE AFUA_8G07350)-RELATED"/>
    <property type="match status" value="1"/>
</dbReference>
<dbReference type="InterPro" id="IPR053146">
    <property type="entry name" value="QDO-like"/>
</dbReference>
<protein>
    <submittedName>
        <fullName evidence="2">Cupin domain-containing protein</fullName>
    </submittedName>
</protein>
<feature type="domain" description="Cupin type-2" evidence="1">
    <location>
        <begin position="44"/>
        <end position="110"/>
    </location>
</feature>
<keyword evidence="3" id="KW-1185">Reference proteome</keyword>
<evidence type="ECO:0000313" key="2">
    <source>
        <dbReference type="EMBL" id="QNG54145.1"/>
    </source>
</evidence>
<sequence>MTDLQPVHVGPDGGESVFLVGDTYTTLLSGAQTGGAFTLLEALVMPEAGPPPHAHHGEEETFVLLDGTMSFTVGGETHDASAGSVVFVPRDVAHSYRNTGDGPARMLFLYSPAGMDGMFPEIGRPGRRGELPPPLDLADIAAMAGVAAKYRFSFVDV</sequence>
<dbReference type="InterPro" id="IPR013096">
    <property type="entry name" value="Cupin_2"/>
</dbReference>
<reference evidence="2 3" key="1">
    <citation type="submission" date="2020-08" db="EMBL/GenBank/DDBJ databases">
        <authorList>
            <person name="Mo P."/>
        </authorList>
    </citation>
    <scope>NUCLEOTIDE SEQUENCE [LARGE SCALE GENOMIC DNA]</scope>
    <source>
        <strain evidence="2 3">CGMCC 4.1532</strain>
    </source>
</reference>
<dbReference type="Proteomes" id="UP000515728">
    <property type="component" value="Chromosome"/>
</dbReference>
<proteinExistence type="predicted"/>
<dbReference type="Pfam" id="PF07883">
    <property type="entry name" value="Cupin_2"/>
    <property type="match status" value="1"/>
</dbReference>
<dbReference type="InterPro" id="IPR011051">
    <property type="entry name" value="RmlC_Cupin_sf"/>
</dbReference>
<evidence type="ECO:0000313" key="3">
    <source>
        <dbReference type="Proteomes" id="UP000515728"/>
    </source>
</evidence>
<organism evidence="2 3">
    <name type="scientific">Pseudonocardia petroleophila</name>
    <dbReference type="NCBI Taxonomy" id="37331"/>
    <lineage>
        <taxon>Bacteria</taxon>
        <taxon>Bacillati</taxon>
        <taxon>Actinomycetota</taxon>
        <taxon>Actinomycetes</taxon>
        <taxon>Pseudonocardiales</taxon>
        <taxon>Pseudonocardiaceae</taxon>
        <taxon>Pseudonocardia</taxon>
    </lineage>
</organism>
<dbReference type="PANTHER" id="PTHR36440:SF1">
    <property type="entry name" value="PUTATIVE (AFU_ORTHOLOGUE AFUA_8G07350)-RELATED"/>
    <property type="match status" value="1"/>
</dbReference>
<dbReference type="SUPFAM" id="SSF51182">
    <property type="entry name" value="RmlC-like cupins"/>
    <property type="match status" value="1"/>
</dbReference>
<dbReference type="InterPro" id="IPR014710">
    <property type="entry name" value="RmlC-like_jellyroll"/>
</dbReference>
<dbReference type="EMBL" id="CP060131">
    <property type="protein sequence ID" value="QNG54145.1"/>
    <property type="molecule type" value="Genomic_DNA"/>
</dbReference>
<evidence type="ECO:0000259" key="1">
    <source>
        <dbReference type="Pfam" id="PF07883"/>
    </source>
</evidence>
<dbReference type="Gene3D" id="2.60.120.10">
    <property type="entry name" value="Jelly Rolls"/>
    <property type="match status" value="1"/>
</dbReference>
<dbReference type="AlphaFoldDB" id="A0A7G7MMY4"/>
<name>A0A7G7MMY4_9PSEU</name>
<accession>A0A7G7MMY4</accession>
<dbReference type="RefSeq" id="WP_185720969.1">
    <property type="nucleotide sequence ID" value="NZ_BAAAWI010000001.1"/>
</dbReference>
<dbReference type="KEGG" id="ppel:H6H00_09720"/>